<dbReference type="InterPro" id="IPR004839">
    <property type="entry name" value="Aminotransferase_I/II_large"/>
</dbReference>
<dbReference type="EMBL" id="OCNH01000004">
    <property type="protein sequence ID" value="SOD94854.1"/>
    <property type="molecule type" value="Genomic_DNA"/>
</dbReference>
<organism evidence="7 8">
    <name type="scientific">Spirosoma fluviale</name>
    <dbReference type="NCBI Taxonomy" id="1597977"/>
    <lineage>
        <taxon>Bacteria</taxon>
        <taxon>Pseudomonadati</taxon>
        <taxon>Bacteroidota</taxon>
        <taxon>Cytophagia</taxon>
        <taxon>Cytophagales</taxon>
        <taxon>Cytophagaceae</taxon>
        <taxon>Spirosoma</taxon>
    </lineage>
</organism>
<feature type="domain" description="Aminotransferase class I/classII large" evidence="6">
    <location>
        <begin position="35"/>
        <end position="385"/>
    </location>
</feature>
<keyword evidence="3 7" id="KW-0032">Aminotransferase</keyword>
<dbReference type="SUPFAM" id="SSF53383">
    <property type="entry name" value="PLP-dependent transferases"/>
    <property type="match status" value="1"/>
</dbReference>
<evidence type="ECO:0000256" key="1">
    <source>
        <dbReference type="ARBA" id="ARBA00001933"/>
    </source>
</evidence>
<dbReference type="AlphaFoldDB" id="A0A286GIQ4"/>
<proteinExistence type="inferred from homology"/>
<comment type="similarity">
    <text evidence="2">Belongs to the class-I pyridoxal-phosphate-dependent aminotransferase family.</text>
</comment>
<dbReference type="PANTHER" id="PTHR43807">
    <property type="entry name" value="FI04487P"/>
    <property type="match status" value="1"/>
</dbReference>
<dbReference type="Gene3D" id="3.40.640.10">
    <property type="entry name" value="Type I PLP-dependent aspartate aminotransferase-like (Major domain)"/>
    <property type="match status" value="1"/>
</dbReference>
<evidence type="ECO:0000313" key="7">
    <source>
        <dbReference type="EMBL" id="SOD94854.1"/>
    </source>
</evidence>
<dbReference type="Gene3D" id="3.90.1150.10">
    <property type="entry name" value="Aspartate Aminotransferase, domain 1"/>
    <property type="match status" value="1"/>
</dbReference>
<dbReference type="GO" id="GO:0016212">
    <property type="term" value="F:kynurenine-oxoglutarate transaminase activity"/>
    <property type="evidence" value="ECO:0007669"/>
    <property type="project" value="TreeGrafter"/>
</dbReference>
<dbReference type="OrthoDB" id="9802328at2"/>
<dbReference type="RefSeq" id="WP_097128866.1">
    <property type="nucleotide sequence ID" value="NZ_OCNH01000004.1"/>
</dbReference>
<dbReference type="InterPro" id="IPR015422">
    <property type="entry name" value="PyrdxlP-dep_Trfase_small"/>
</dbReference>
<dbReference type="Proteomes" id="UP000219452">
    <property type="component" value="Unassembled WGS sequence"/>
</dbReference>
<dbReference type="InterPro" id="IPR015421">
    <property type="entry name" value="PyrdxlP-dep_Trfase_major"/>
</dbReference>
<dbReference type="NCBIfam" id="NF009079">
    <property type="entry name" value="PRK12414.1"/>
    <property type="match status" value="1"/>
</dbReference>
<accession>A0A286GIQ4</accession>
<dbReference type="InterPro" id="IPR015424">
    <property type="entry name" value="PyrdxlP-dep_Trfase"/>
</dbReference>
<evidence type="ECO:0000256" key="5">
    <source>
        <dbReference type="ARBA" id="ARBA00022898"/>
    </source>
</evidence>
<dbReference type="FunFam" id="3.40.640.10:FF:000033">
    <property type="entry name" value="Aspartate aminotransferase"/>
    <property type="match status" value="1"/>
</dbReference>
<dbReference type="GO" id="GO:0030170">
    <property type="term" value="F:pyridoxal phosphate binding"/>
    <property type="evidence" value="ECO:0007669"/>
    <property type="project" value="InterPro"/>
</dbReference>
<evidence type="ECO:0000256" key="2">
    <source>
        <dbReference type="ARBA" id="ARBA00007441"/>
    </source>
</evidence>
<dbReference type="GO" id="GO:0005737">
    <property type="term" value="C:cytoplasm"/>
    <property type="evidence" value="ECO:0007669"/>
    <property type="project" value="TreeGrafter"/>
</dbReference>
<dbReference type="NCBIfam" id="NF006569">
    <property type="entry name" value="PRK09082.1"/>
    <property type="match status" value="1"/>
</dbReference>
<dbReference type="InterPro" id="IPR051326">
    <property type="entry name" value="Kynurenine-oxoglutarate_AT"/>
</dbReference>
<evidence type="ECO:0000256" key="4">
    <source>
        <dbReference type="ARBA" id="ARBA00022679"/>
    </source>
</evidence>
<dbReference type="PANTHER" id="PTHR43807:SF20">
    <property type="entry name" value="FI04487P"/>
    <property type="match status" value="1"/>
</dbReference>
<keyword evidence="8" id="KW-1185">Reference proteome</keyword>
<protein>
    <submittedName>
        <fullName evidence="7">2-keto-4-methylthiobutyrate aminotransferase apoenzyme</fullName>
    </submittedName>
</protein>
<keyword evidence="4 7" id="KW-0808">Transferase</keyword>
<comment type="cofactor">
    <cofactor evidence="1">
        <name>pyridoxal 5'-phosphate</name>
        <dbReference type="ChEBI" id="CHEBI:597326"/>
    </cofactor>
</comment>
<name>A0A286GIQ4_9BACT</name>
<dbReference type="Pfam" id="PF00155">
    <property type="entry name" value="Aminotran_1_2"/>
    <property type="match status" value="1"/>
</dbReference>
<reference evidence="8" key="1">
    <citation type="submission" date="2017-09" db="EMBL/GenBank/DDBJ databases">
        <authorList>
            <person name="Varghese N."/>
            <person name="Submissions S."/>
        </authorList>
    </citation>
    <scope>NUCLEOTIDE SEQUENCE [LARGE SCALE GENOMIC DNA]</scope>
    <source>
        <strain evidence="8">DSM 29961</strain>
    </source>
</reference>
<sequence>MSIPTTTRAALASKLPNVGTTIFTVMSKLATETGAINLSQGFPGFDCSPELVSLVEKYLRNGFNQYAPMTGVPALREALAQKTFAEYNVAYDPESEVTITSGATEAIFAAVAAVVRPGDEVIVLEPAYDSYVPAIELNGGIPVYVTLTPPDYAIDWQLVSEKITDKTRLILVNTPHNPTGYVWTADYLNQLANLVRDRNIWIVSDEVYEHILFDGRKHLSLMTHPELQERTFVVGSFGKTFHVTGWKIGYCLAPKELSTEFRKIHQYLTFSTVTPIQYALADYLNEPAHYHELPDFYQRKRDLFLAGLAGSRFTFKPAEGSFFQTVSYAAITQEPDYALTIRLTKEIGVASIPISVFYNQKNDYKMIRFCFAKNDDVLIQAAERLRGL</sequence>
<evidence type="ECO:0000313" key="8">
    <source>
        <dbReference type="Proteomes" id="UP000219452"/>
    </source>
</evidence>
<dbReference type="CDD" id="cd00609">
    <property type="entry name" value="AAT_like"/>
    <property type="match status" value="1"/>
</dbReference>
<evidence type="ECO:0000259" key="6">
    <source>
        <dbReference type="Pfam" id="PF00155"/>
    </source>
</evidence>
<gene>
    <name evidence="7" type="ORF">SAMN06269250_4662</name>
</gene>
<evidence type="ECO:0000256" key="3">
    <source>
        <dbReference type="ARBA" id="ARBA00022576"/>
    </source>
</evidence>
<keyword evidence="5" id="KW-0663">Pyridoxal phosphate</keyword>